<accession>A0A550C7U5</accession>
<gene>
    <name evidence="1" type="ORF">BD626DRAFT_538429</name>
</gene>
<proteinExistence type="predicted"/>
<dbReference type="Proteomes" id="UP000320762">
    <property type="component" value="Unassembled WGS sequence"/>
</dbReference>
<dbReference type="EMBL" id="VDMD01000019">
    <property type="protein sequence ID" value="TRM60873.1"/>
    <property type="molecule type" value="Genomic_DNA"/>
</dbReference>
<name>A0A550C7U5_9AGAR</name>
<evidence type="ECO:0000313" key="1">
    <source>
        <dbReference type="EMBL" id="TRM60873.1"/>
    </source>
</evidence>
<evidence type="ECO:0000313" key="2">
    <source>
        <dbReference type="Proteomes" id="UP000320762"/>
    </source>
</evidence>
<reference evidence="1 2" key="1">
    <citation type="journal article" date="2019" name="New Phytol.">
        <title>Comparative genomics reveals unique wood-decay strategies and fruiting body development in the Schizophyllaceae.</title>
        <authorList>
            <person name="Almasi E."/>
            <person name="Sahu N."/>
            <person name="Krizsan K."/>
            <person name="Balint B."/>
            <person name="Kovacs G.M."/>
            <person name="Kiss B."/>
            <person name="Cseklye J."/>
            <person name="Drula E."/>
            <person name="Henrissat B."/>
            <person name="Nagy I."/>
            <person name="Chovatia M."/>
            <person name="Adam C."/>
            <person name="LaButti K."/>
            <person name="Lipzen A."/>
            <person name="Riley R."/>
            <person name="Grigoriev I.V."/>
            <person name="Nagy L.G."/>
        </authorList>
    </citation>
    <scope>NUCLEOTIDE SEQUENCE [LARGE SCALE GENOMIC DNA]</scope>
    <source>
        <strain evidence="1 2">NL-1724</strain>
    </source>
</reference>
<sequence>MSVSTESIDNAFQLIGLDDIVDALVDSGADSQASSPTPTEPDDDVVQMDAIANHAPVNAPANVAPEDATMNWIDANPAAVAVGAFPFVCMNPQEHRAGIALGVVPIDELVAGAVPTDSAKYYAIARGRFIGVFDDSSMFVLATGKVSNPISWCPSTLGSALQWFNAKRAMGVCEVAN</sequence>
<dbReference type="OrthoDB" id="3270804at2759"/>
<keyword evidence="2" id="KW-1185">Reference proteome</keyword>
<dbReference type="AlphaFoldDB" id="A0A550C7U5"/>
<protein>
    <submittedName>
        <fullName evidence="1">Uncharacterized protein</fullName>
    </submittedName>
</protein>
<comment type="caution">
    <text evidence="1">The sequence shown here is derived from an EMBL/GenBank/DDBJ whole genome shotgun (WGS) entry which is preliminary data.</text>
</comment>
<organism evidence="1 2">
    <name type="scientific">Schizophyllum amplum</name>
    <dbReference type="NCBI Taxonomy" id="97359"/>
    <lineage>
        <taxon>Eukaryota</taxon>
        <taxon>Fungi</taxon>
        <taxon>Dikarya</taxon>
        <taxon>Basidiomycota</taxon>
        <taxon>Agaricomycotina</taxon>
        <taxon>Agaricomycetes</taxon>
        <taxon>Agaricomycetidae</taxon>
        <taxon>Agaricales</taxon>
        <taxon>Schizophyllaceae</taxon>
        <taxon>Schizophyllum</taxon>
    </lineage>
</organism>